<keyword evidence="2" id="KW-1185">Reference proteome</keyword>
<sequence>MFYFIKTKLIDRLTKRNIFSIYNLDIDSGTKSITISDLSLIRFFLKFTPPKDHLFCRIRKWSDDVFVNISCKSNKKNWDSCTKNLYTVSEIVNDNNEGYVRDFLCLIVDEDFYDNNNGFTDILNHTVDFINSRKKEYQRICSIDSAIYFEQDCTVNSFKVVWGQEDYINYILYDIG</sequence>
<accession>A0AAQ3VYL4</accession>
<evidence type="ECO:0000313" key="2">
    <source>
        <dbReference type="Proteomes" id="UP000195141"/>
    </source>
</evidence>
<name>A0AAQ3VYL4_9ENTE</name>
<reference evidence="1" key="1">
    <citation type="submission" date="2017-05" db="EMBL/GenBank/DDBJ databases">
        <authorList>
            <consortium name="The Broad Institute Genomics Platform"/>
            <consortium name="The Broad Institute Genomic Center for Infectious Diseases"/>
            <person name="Earl A."/>
            <person name="Manson A."/>
            <person name="Schwartman J."/>
            <person name="Gilmore M."/>
            <person name="Abouelleil A."/>
            <person name="Cao P."/>
            <person name="Chapman S."/>
            <person name="Cusick C."/>
            <person name="Shea T."/>
            <person name="Young S."/>
            <person name="Neafsey D."/>
            <person name="Nusbaum C."/>
            <person name="Birren B."/>
        </authorList>
    </citation>
    <scope>NUCLEOTIDE SEQUENCE</scope>
    <source>
        <strain evidence="1">9E7_DIV0242</strain>
    </source>
</reference>
<evidence type="ECO:0000313" key="1">
    <source>
        <dbReference type="EMBL" id="WYJ90918.1"/>
    </source>
</evidence>
<protein>
    <submittedName>
        <fullName evidence="1">Uncharacterized protein</fullName>
    </submittedName>
</protein>
<dbReference type="RefSeq" id="WP_339101654.1">
    <property type="nucleotide sequence ID" value="NZ_CP147247.1"/>
</dbReference>
<organism evidence="1 2">
    <name type="scientific">Candidatus Enterococcus clewellii</name>
    <dbReference type="NCBI Taxonomy" id="1834193"/>
    <lineage>
        <taxon>Bacteria</taxon>
        <taxon>Bacillati</taxon>
        <taxon>Bacillota</taxon>
        <taxon>Bacilli</taxon>
        <taxon>Lactobacillales</taxon>
        <taxon>Enterococcaceae</taxon>
        <taxon>Enterococcus</taxon>
    </lineage>
</organism>
<dbReference type="AlphaFoldDB" id="A0AAQ3VYL4"/>
<dbReference type="EMBL" id="CP147247">
    <property type="protein sequence ID" value="WYJ90918.1"/>
    <property type="molecule type" value="Genomic_DNA"/>
</dbReference>
<gene>
    <name evidence="1" type="ORF">A5888_002686</name>
</gene>
<proteinExistence type="predicted"/>
<dbReference type="Proteomes" id="UP000195141">
    <property type="component" value="Chromosome"/>
</dbReference>
<reference evidence="1" key="2">
    <citation type="submission" date="2024-03" db="EMBL/GenBank/DDBJ databases">
        <title>The Genome Sequence of Enterococcus sp. DIV0242b.</title>
        <authorList>
            <consortium name="The Broad Institute Genomics Platform"/>
            <consortium name="The Broad Institute Microbial Omics Core"/>
            <consortium name="The Broad Institute Genomic Center for Infectious Diseases"/>
            <person name="Earl A."/>
            <person name="Manson A."/>
            <person name="Gilmore M."/>
            <person name="Schwartman J."/>
            <person name="Shea T."/>
            <person name="Abouelleil A."/>
            <person name="Cao P."/>
            <person name="Chapman S."/>
            <person name="Cusick C."/>
            <person name="Young S."/>
            <person name="Neafsey D."/>
            <person name="Nusbaum C."/>
            <person name="Birren B."/>
        </authorList>
    </citation>
    <scope>NUCLEOTIDE SEQUENCE</scope>
    <source>
        <strain evidence="1">9E7_DIV0242</strain>
    </source>
</reference>